<dbReference type="InterPro" id="IPR033304">
    <property type="entry name" value="DLEC1"/>
</dbReference>
<dbReference type="PANTHER" id="PTHR46348">
    <property type="entry name" value="DELETED IN LUNG AND ESOPHAGEAL CANCER PROTEIN 1"/>
    <property type="match status" value="1"/>
</dbReference>
<dbReference type="Gene3D" id="2.60.40.10">
    <property type="entry name" value="Immunoglobulins"/>
    <property type="match status" value="5"/>
</dbReference>
<evidence type="ECO:0000256" key="1">
    <source>
        <dbReference type="SAM" id="MobiDB-lite"/>
    </source>
</evidence>
<sequence>MEPEGMEEQKSTASSAVVSMETLLLPTPHQPESTSLSWSTRKSLRSSTVFMDYCQFGFPTRSLRAGFQALPPLPEPQTLRLRPASLRTQDISHLLARVFRNLYTAEVIGDDLSDSLIKARGSEDARHEEFLDQLQQARAVYKQRLDEVAMLEKHIIQARARDIAETEHATKQGRLHVVETPIKLPPVKTVFRWCIDSKLMQKHHLISTEDYYTDPVPFCPAPKDNSPPGCSKLTFSCEKHFMRKSELDMKAEERCRKLSEYDDFEYTMDSLSSTSKTKEKAKGSVKKASTPLNKKWMEHLQVPQRALDRRLLARMENRNHFLKNPRFFPPNTPHGGKSLIVPSRKPERRGSLSAEPEWSCTDAPVFLAKPSIGFFTDYEIGPVYEMVIALQNTTATSRFLRVLPPSSPYFALGLGQRMFPGKGGIVAPGMTCQYIVQFIPDCLGDFDDFILVETQSPHTLVIPLQARRPPPVLTLSPVLDCGHCLIGGVKITKFICKNVGFSVGRFCIMPQKSWPPPSFRAVATTGFVEQPPFGVMPSVFELAPGYAILLELVLFLPTGLGKAEETFIIVCDNCQTKEVVIVGTGQLVALDLIYISGGKNEPDPGELKDLTAQYFIRFEPENVQSTARKQLIIRNATTRGPGLPWQIMKPNLQPLMPGDAQLRQHQCHPDRGDGLPHRPRAGLKCFHSVLQMVLEAVPEPLSSGVENLGDYSYSVDDVIVLEIEVKGLAEPFQVLLEPYALIIPGESYIGITVKKDFKMWNNSKSPIRYMWGKISHCHIIEVEPCTGVIEPNEVGDFELNLTGGVPGPTSQDLECEIKDSPFPVVLHIEAAFKGPAVVIDVPALQFGLLRLGKKASISIQIRNVSQLSAVWHLKESPVCLSERQEDESPFDIEPFCGQLLPLGECRVTITLEASHCQRLQTVLELEVENGSWSGVLDPSGPYDPSSGHHSHIGWRLRTTCLGNGAAHSGRSRPPASLTVLTIPTPQPRPQGQSDPDNPLTKTPFPGTGRGYLPVYAEVQQPHVYLQNSHIEFSNLYLGVPTKSRTMLVNGTLLPTRFHWGKLLGAQADLCTMTVSPRQGLLGPSEELHLCLELTAHTEEKLTDLVLPCHVSGMEKPLALGISGKPLGLQVTISISVMDSDGSSTVSSLREELHLDFGSKVPLRTPVTRHVILTNCSPIQTPFTLTFEYFGSSQDSLSKRTSIPDVPPALLKTARIQEHIAKKERLDFVESMLSHRKGAAFLPHISQGMLGAYQQLSIDITGCANMWGEYWDELLCMGGRPASDYYPGVHGRGGLPYQLPEEYVLQCGPIPEGTYHQVLNSSAGLWFGTQISGGDTVTRTLRLYNSSHCALPPDIRLDWETYIPEEKADRLLELLVFYGPPFPLRDQDGNEIVYSETSEASLPGSPCPSNVSVSSHTVPSLDSRSGGTRAEDQLISVILQGHEAVPSDHIYHISPKQVVIPAGDYRTISISFTPTVLGPGVMHKVEYTGYALGFMSLDKETDRQIPGRMRRLQDFAVGPLRLDLNGHVRHAQLHAELDSSGYLEFWCQASDLIPQDPCTGVLSDWLATRHLKLINSTEILYDFRARVSRPFSVSRGGAIWDNTALHRCEEETASMGQQLMIRPQNSMLVDVSFSLSLELLSYQKLSADQMLPGVDIQESENGERKMVFTQNLLLGFTNQTVQSGLGSQEVPLRAFVTLPALQLSTSWVDFGTCFVNQQHSREVFLMNLSSCLSYWTVLMGQEEPAREHHAFGVSPGSGLLEARATNAPPTSSPLQVFFNPKNNILYESTLVVEGVLSEKPCVLRLRGLGSYDERYVKLHEF</sequence>
<dbReference type="Pfam" id="PF23277">
    <property type="entry name" value="Ig_Dlec1_1"/>
    <property type="match status" value="1"/>
</dbReference>
<dbReference type="Proteomes" id="UP001623349">
    <property type="component" value="Unassembled WGS sequence"/>
</dbReference>
<gene>
    <name evidence="3" type="ORF">APTSU1_001003000</name>
</gene>
<feature type="region of interest" description="Disordered" evidence="1">
    <location>
        <begin position="1397"/>
        <end position="1426"/>
    </location>
</feature>
<feature type="region of interest" description="Disordered" evidence="1">
    <location>
        <begin position="963"/>
        <end position="1006"/>
    </location>
</feature>
<dbReference type="InterPro" id="IPR013783">
    <property type="entry name" value="Ig-like_fold"/>
</dbReference>
<dbReference type="Pfam" id="PF23316">
    <property type="entry name" value="Ig_DLEC1_6th"/>
    <property type="match status" value="1"/>
</dbReference>
<evidence type="ECO:0000259" key="2">
    <source>
        <dbReference type="Pfam" id="PF23277"/>
    </source>
</evidence>
<evidence type="ECO:0000313" key="3">
    <source>
        <dbReference type="EMBL" id="GAB1294797.1"/>
    </source>
</evidence>
<organism evidence="3 4">
    <name type="scientific">Apodemus speciosus</name>
    <name type="common">Large Japanese field mouse</name>
    <dbReference type="NCBI Taxonomy" id="105296"/>
    <lineage>
        <taxon>Eukaryota</taxon>
        <taxon>Metazoa</taxon>
        <taxon>Chordata</taxon>
        <taxon>Craniata</taxon>
        <taxon>Vertebrata</taxon>
        <taxon>Euteleostomi</taxon>
        <taxon>Mammalia</taxon>
        <taxon>Eutheria</taxon>
        <taxon>Euarchontoglires</taxon>
        <taxon>Glires</taxon>
        <taxon>Rodentia</taxon>
        <taxon>Myomorpha</taxon>
        <taxon>Muroidea</taxon>
        <taxon>Muridae</taxon>
        <taxon>Murinae</taxon>
        <taxon>Apodemus</taxon>
    </lineage>
</organism>
<dbReference type="EMBL" id="BAAFST010000009">
    <property type="protein sequence ID" value="GAB1294797.1"/>
    <property type="molecule type" value="Genomic_DNA"/>
</dbReference>
<dbReference type="InterPro" id="IPR059041">
    <property type="entry name" value="Ig_DLEC1_1"/>
</dbReference>
<feature type="compositionally biased region" description="Polar residues" evidence="1">
    <location>
        <begin position="978"/>
        <end position="995"/>
    </location>
</feature>
<reference evidence="3 4" key="1">
    <citation type="submission" date="2024-08" db="EMBL/GenBank/DDBJ databases">
        <title>The draft genome of Apodemus speciosus.</title>
        <authorList>
            <person name="Nabeshima K."/>
            <person name="Suzuki S."/>
            <person name="Onuma M."/>
        </authorList>
    </citation>
    <scope>NUCLEOTIDE SEQUENCE [LARGE SCALE GENOMIC DNA]</scope>
    <source>
        <strain evidence="3">IB14-021</strain>
    </source>
</reference>
<dbReference type="PANTHER" id="PTHR46348:SF1">
    <property type="entry name" value="DELETED IN LUNG AND ESOPHAGEAL CANCER PROTEIN 1"/>
    <property type="match status" value="1"/>
</dbReference>
<evidence type="ECO:0000313" key="4">
    <source>
        <dbReference type="Proteomes" id="UP001623349"/>
    </source>
</evidence>
<name>A0ABQ0F691_APOSI</name>
<proteinExistence type="predicted"/>
<feature type="domain" description="Deleted in lung and esophageal cancer protein 1 Ig-like" evidence="2">
    <location>
        <begin position="366"/>
        <end position="453"/>
    </location>
</feature>
<feature type="compositionally biased region" description="Polar residues" evidence="1">
    <location>
        <begin position="1406"/>
        <end position="1425"/>
    </location>
</feature>
<comment type="caution">
    <text evidence="3">The sequence shown here is derived from an EMBL/GenBank/DDBJ whole genome shotgun (WGS) entry which is preliminary data.</text>
</comment>
<keyword evidence="4" id="KW-1185">Reference proteome</keyword>
<accession>A0ABQ0F691</accession>
<protein>
    <submittedName>
        <fullName evidence="3">Deleted in lung and esophageal cancer protein 1 homolog</fullName>
    </submittedName>
</protein>
<feature type="region of interest" description="Disordered" evidence="1">
    <location>
        <begin position="323"/>
        <end position="345"/>
    </location>
</feature>